<evidence type="ECO:0000313" key="1">
    <source>
        <dbReference type="EMBL" id="EHQ07027.1"/>
    </source>
</evidence>
<dbReference type="Proteomes" id="UP000005737">
    <property type="component" value="Unassembled WGS sequence"/>
</dbReference>
<organism evidence="1 2">
    <name type="scientific">Leptonema illini DSM 21528</name>
    <dbReference type="NCBI Taxonomy" id="929563"/>
    <lineage>
        <taxon>Bacteria</taxon>
        <taxon>Pseudomonadati</taxon>
        <taxon>Spirochaetota</taxon>
        <taxon>Spirochaetia</taxon>
        <taxon>Leptospirales</taxon>
        <taxon>Leptospiraceae</taxon>
        <taxon>Leptonema</taxon>
    </lineage>
</organism>
<proteinExistence type="predicted"/>
<evidence type="ECO:0008006" key="3">
    <source>
        <dbReference type="Google" id="ProtNLM"/>
    </source>
</evidence>
<evidence type="ECO:0000313" key="2">
    <source>
        <dbReference type="Proteomes" id="UP000005737"/>
    </source>
</evidence>
<reference evidence="1 2" key="1">
    <citation type="submission" date="2011-10" db="EMBL/GenBank/DDBJ databases">
        <title>The Improved High-Quality Draft genome of Leptonema illini DSM 21528.</title>
        <authorList>
            <consortium name="US DOE Joint Genome Institute (JGI-PGF)"/>
            <person name="Lucas S."/>
            <person name="Copeland A."/>
            <person name="Lapidus A."/>
            <person name="Glavina del Rio T."/>
            <person name="Dalin E."/>
            <person name="Tice H."/>
            <person name="Bruce D."/>
            <person name="Goodwin L."/>
            <person name="Pitluck S."/>
            <person name="Peters L."/>
            <person name="Mikhailova N."/>
            <person name="Held B."/>
            <person name="Kyrpides N."/>
            <person name="Mavromatis K."/>
            <person name="Ivanova N."/>
            <person name="Markowitz V."/>
            <person name="Cheng J.-F."/>
            <person name="Hugenholtz P."/>
            <person name="Woyke T."/>
            <person name="Wu D."/>
            <person name="Gronow S."/>
            <person name="Wellnitz S."/>
            <person name="Brambilla E.-M."/>
            <person name="Klenk H.-P."/>
            <person name="Eisen J.A."/>
        </authorList>
    </citation>
    <scope>NUCLEOTIDE SEQUENCE [LARGE SCALE GENOMIC DNA]</scope>
    <source>
        <strain evidence="1 2">DSM 21528</strain>
    </source>
</reference>
<dbReference type="RefSeq" id="WP_002772748.1">
    <property type="nucleotide sequence ID" value="NZ_JH597773.1"/>
</dbReference>
<dbReference type="SUPFAM" id="SSF88723">
    <property type="entry name" value="PIN domain-like"/>
    <property type="match status" value="1"/>
</dbReference>
<sequence length="145" mass="16583">MKLYLDNCCFNRPFDDQEQVRIRLEAEAKLEIQSRIKKGQLILAWSFMLDFENSQNVDALKTKEIARWADVAQDFFTGSTKTLELSLEIMGCGIKKKDAVHLACAIESECDYFLTTDDGILKRKDAIKQIVIINPVDFIILTESS</sequence>
<dbReference type="HOGENOM" id="CLU_111934_0_0_12"/>
<dbReference type="InterPro" id="IPR029060">
    <property type="entry name" value="PIN-like_dom_sf"/>
</dbReference>
<gene>
    <name evidence="1" type="ORF">Lepil_2351</name>
</gene>
<accession>H2CIL1</accession>
<dbReference type="STRING" id="183.GCA_002009735_01394"/>
<keyword evidence="2" id="KW-1185">Reference proteome</keyword>
<name>H2CIL1_9LEPT</name>
<protein>
    <recommendedName>
        <fullName evidence="3">PIN domain-containing protein</fullName>
    </recommendedName>
</protein>
<dbReference type="EMBL" id="JH597773">
    <property type="protein sequence ID" value="EHQ07027.1"/>
    <property type="molecule type" value="Genomic_DNA"/>
</dbReference>
<dbReference type="AlphaFoldDB" id="H2CIL1"/>